<keyword evidence="2" id="KW-1185">Reference proteome</keyword>
<dbReference type="EMBL" id="JAGFNK010000047">
    <property type="protein sequence ID" value="KAI9510212.1"/>
    <property type="molecule type" value="Genomic_DNA"/>
</dbReference>
<reference evidence="1" key="1">
    <citation type="submission" date="2021-03" db="EMBL/GenBank/DDBJ databases">
        <title>Evolutionary priming and transition to the ectomycorrhizal habit in an iconic lineage of mushroom-forming fungi: is preadaptation a requirement?</title>
        <authorList>
            <consortium name="DOE Joint Genome Institute"/>
            <person name="Looney B.P."/>
            <person name="Miyauchi S."/>
            <person name="Morin E."/>
            <person name="Drula E."/>
            <person name="Courty P.E."/>
            <person name="Chicoki N."/>
            <person name="Fauchery L."/>
            <person name="Kohler A."/>
            <person name="Kuo A."/>
            <person name="LaButti K."/>
            <person name="Pangilinan J."/>
            <person name="Lipzen A."/>
            <person name="Riley R."/>
            <person name="Andreopoulos W."/>
            <person name="He G."/>
            <person name="Johnson J."/>
            <person name="Barry K.W."/>
            <person name="Grigoriev I.V."/>
            <person name="Nagy L."/>
            <person name="Hibbett D."/>
            <person name="Henrissat B."/>
            <person name="Matheny P.B."/>
            <person name="Labbe J."/>
            <person name="Martin A.F."/>
        </authorList>
    </citation>
    <scope>NUCLEOTIDE SEQUENCE</scope>
    <source>
        <strain evidence="1">BPL698</strain>
    </source>
</reference>
<sequence>MVRRKRFLSLICWNFQVTSGTSSILLMLISPRALVTRSSSEVRENSWVGEGCDEGWLEEVDVIGGVSVESKHGAMHGAADDAMMLWSACVGGEGPHWSLSTQRRGCLTKVIYSCGHKVRLPVVVVDYLSTLNRRQF</sequence>
<organism evidence="1 2">
    <name type="scientific">Russula earlei</name>
    <dbReference type="NCBI Taxonomy" id="71964"/>
    <lineage>
        <taxon>Eukaryota</taxon>
        <taxon>Fungi</taxon>
        <taxon>Dikarya</taxon>
        <taxon>Basidiomycota</taxon>
        <taxon>Agaricomycotina</taxon>
        <taxon>Agaricomycetes</taxon>
        <taxon>Russulales</taxon>
        <taxon>Russulaceae</taxon>
        <taxon>Russula</taxon>
    </lineage>
</organism>
<gene>
    <name evidence="1" type="ORF">F5148DRAFT_1181737</name>
</gene>
<evidence type="ECO:0000313" key="1">
    <source>
        <dbReference type="EMBL" id="KAI9510212.1"/>
    </source>
</evidence>
<accession>A0ACC0UHA1</accession>
<dbReference type="Proteomes" id="UP001207468">
    <property type="component" value="Unassembled WGS sequence"/>
</dbReference>
<proteinExistence type="predicted"/>
<protein>
    <submittedName>
        <fullName evidence="1">Uncharacterized protein</fullName>
    </submittedName>
</protein>
<comment type="caution">
    <text evidence="1">The sequence shown here is derived from an EMBL/GenBank/DDBJ whole genome shotgun (WGS) entry which is preliminary data.</text>
</comment>
<name>A0ACC0UHA1_9AGAM</name>
<evidence type="ECO:0000313" key="2">
    <source>
        <dbReference type="Proteomes" id="UP001207468"/>
    </source>
</evidence>